<dbReference type="Gene3D" id="3.40.50.1000">
    <property type="entry name" value="HAD superfamily/HAD-like"/>
    <property type="match status" value="1"/>
</dbReference>
<dbReference type="OrthoDB" id="377733at2759"/>
<dbReference type="EC" id="7.6.2.1" evidence="13"/>
<comment type="cofactor">
    <cofactor evidence="12">
        <name>Mg(2+)</name>
        <dbReference type="ChEBI" id="CHEBI:18420"/>
    </cofactor>
</comment>
<feature type="binding site" evidence="11">
    <location>
        <position position="701"/>
    </location>
    <ligand>
        <name>ATP</name>
        <dbReference type="ChEBI" id="CHEBI:30616"/>
    </ligand>
</feature>
<dbReference type="PANTHER" id="PTHR24092">
    <property type="entry name" value="PROBABLE PHOSPHOLIPID-TRANSPORTING ATPASE"/>
    <property type="match status" value="1"/>
</dbReference>
<dbReference type="InterPro" id="IPR023299">
    <property type="entry name" value="ATPase_P-typ_cyto_dom_N"/>
</dbReference>
<dbReference type="GO" id="GO:0140326">
    <property type="term" value="F:ATPase-coupled intramembrane lipid transporter activity"/>
    <property type="evidence" value="ECO:0007669"/>
    <property type="project" value="UniProtKB-EC"/>
</dbReference>
<feature type="region of interest" description="Disordered" evidence="14">
    <location>
        <begin position="810"/>
        <end position="872"/>
    </location>
</feature>
<comment type="caution">
    <text evidence="15">The sequence shown here is derived from an EMBL/GenBank/DDBJ whole genome shotgun (WGS) entry which is preliminary data.</text>
</comment>
<feature type="region of interest" description="Disordered" evidence="14">
    <location>
        <begin position="399"/>
        <end position="444"/>
    </location>
</feature>
<feature type="binding site" evidence="11">
    <location>
        <position position="375"/>
    </location>
    <ligand>
        <name>ATP</name>
        <dbReference type="ChEBI" id="CHEBI:30616"/>
    </ligand>
</feature>
<dbReference type="GO" id="GO:0005524">
    <property type="term" value="F:ATP binding"/>
    <property type="evidence" value="ECO:0007669"/>
    <property type="project" value="UniProtKB-UniRule"/>
</dbReference>
<dbReference type="InterPro" id="IPR008250">
    <property type="entry name" value="ATPase_P-typ_transduc_dom_A_sf"/>
</dbReference>
<keyword evidence="16" id="KW-1185">Reference proteome</keyword>
<dbReference type="PROSITE" id="PS00154">
    <property type="entry name" value="ATPASE_E1_E2"/>
    <property type="match status" value="1"/>
</dbReference>
<keyword evidence="9 13" id="KW-0472">Membrane</keyword>
<dbReference type="InterPro" id="IPR023298">
    <property type="entry name" value="ATPase_P-typ_TM_dom_sf"/>
</dbReference>
<dbReference type="Pfam" id="PF13246">
    <property type="entry name" value="Cation_ATPase"/>
    <property type="match status" value="1"/>
</dbReference>
<feature type="compositionally biased region" description="Polar residues" evidence="14">
    <location>
        <begin position="423"/>
        <end position="437"/>
    </location>
</feature>
<dbReference type="InterPro" id="IPR018303">
    <property type="entry name" value="ATPase_P-typ_P_site"/>
</dbReference>
<evidence type="ECO:0000256" key="1">
    <source>
        <dbReference type="ARBA" id="ARBA00004141"/>
    </source>
</evidence>
<keyword evidence="3 13" id="KW-0812">Transmembrane</keyword>
<organism evidence="15 16">
    <name type="scientific">Collybiopsis confluens</name>
    <dbReference type="NCBI Taxonomy" id="2823264"/>
    <lineage>
        <taxon>Eukaryota</taxon>
        <taxon>Fungi</taxon>
        <taxon>Dikarya</taxon>
        <taxon>Basidiomycota</taxon>
        <taxon>Agaricomycotina</taxon>
        <taxon>Agaricomycetes</taxon>
        <taxon>Agaricomycetidae</taxon>
        <taxon>Agaricales</taxon>
        <taxon>Marasmiineae</taxon>
        <taxon>Omphalotaceae</taxon>
        <taxon>Collybiopsis</taxon>
    </lineage>
</organism>
<dbReference type="AlphaFoldDB" id="A0A8H5MDN3"/>
<feature type="binding site" evidence="12">
    <location>
        <position position="375"/>
    </location>
    <ligand>
        <name>Mg(2+)</name>
        <dbReference type="ChEBI" id="CHEBI:18420"/>
    </ligand>
</feature>
<evidence type="ECO:0000256" key="13">
    <source>
        <dbReference type="RuleBase" id="RU362033"/>
    </source>
</evidence>
<dbReference type="Gene3D" id="3.40.1110.10">
    <property type="entry name" value="Calcium-transporting ATPase, cytoplasmic domain N"/>
    <property type="match status" value="1"/>
</dbReference>
<feature type="transmembrane region" description="Helical" evidence="13">
    <location>
        <begin position="259"/>
        <end position="280"/>
    </location>
</feature>
<feature type="compositionally biased region" description="Basic and acidic residues" evidence="14">
    <location>
        <begin position="863"/>
        <end position="872"/>
    </location>
</feature>
<dbReference type="SUPFAM" id="SSF56784">
    <property type="entry name" value="HAD-like"/>
    <property type="match status" value="1"/>
</dbReference>
<comment type="catalytic activity">
    <reaction evidence="13">
        <text>ATP + H2O + phospholipidSide 1 = ADP + phosphate + phospholipidSide 2.</text>
        <dbReference type="EC" id="7.6.2.1"/>
    </reaction>
</comment>
<feature type="compositionally biased region" description="Basic and acidic residues" evidence="14">
    <location>
        <begin position="817"/>
        <end position="831"/>
    </location>
</feature>
<evidence type="ECO:0000256" key="14">
    <source>
        <dbReference type="SAM" id="MobiDB-lite"/>
    </source>
</evidence>
<evidence type="ECO:0000256" key="2">
    <source>
        <dbReference type="ARBA" id="ARBA00022553"/>
    </source>
</evidence>
<dbReference type="SUPFAM" id="SSF81665">
    <property type="entry name" value="Calcium ATPase, transmembrane domain M"/>
    <property type="match status" value="1"/>
</dbReference>
<evidence type="ECO:0000256" key="4">
    <source>
        <dbReference type="ARBA" id="ARBA00022723"/>
    </source>
</evidence>
<dbReference type="FunFam" id="3.40.1110.10:FF:000087">
    <property type="entry name" value="Phospholipid-transporting ATPase"/>
    <property type="match status" value="1"/>
</dbReference>
<feature type="binding site" evidence="11">
    <location>
        <position position="506"/>
    </location>
    <ligand>
        <name>ATP</name>
        <dbReference type="ChEBI" id="CHEBI:30616"/>
    </ligand>
</feature>
<protein>
    <recommendedName>
        <fullName evidence="13">Phospholipid-transporting ATPase</fullName>
        <ecNumber evidence="13">7.6.2.1</ecNumber>
    </recommendedName>
</protein>
<feature type="binding site" evidence="12">
    <location>
        <position position="377"/>
    </location>
    <ligand>
        <name>Mg(2+)</name>
        <dbReference type="ChEBI" id="CHEBI:18420"/>
    </ligand>
</feature>
<comment type="similarity">
    <text evidence="13">Belongs to the cation transport ATPase (P-type) (TC 3.A.3) family. Type IV subfamily.</text>
</comment>
<comment type="subcellular location">
    <subcellularLocation>
        <location evidence="1 13">Membrane</location>
        <topology evidence="1 13">Multi-pass membrane protein</topology>
    </subcellularLocation>
</comment>
<keyword evidence="7 13" id="KW-1278">Translocase</keyword>
<feature type="transmembrane region" description="Helical" evidence="13">
    <location>
        <begin position="6"/>
        <end position="33"/>
    </location>
</feature>
<dbReference type="FunFam" id="3.40.50.1000:FF:000001">
    <property type="entry name" value="Phospholipid-transporting ATPase IC"/>
    <property type="match status" value="1"/>
</dbReference>
<keyword evidence="2" id="KW-0597">Phosphoprotein</keyword>
<dbReference type="Gene3D" id="2.70.150.10">
    <property type="entry name" value="Calcium-transporting ATPase, cytoplasmic transduction domain A"/>
    <property type="match status" value="1"/>
</dbReference>
<dbReference type="GO" id="GO:0000287">
    <property type="term" value="F:magnesium ion binding"/>
    <property type="evidence" value="ECO:0007669"/>
    <property type="project" value="UniProtKB-UniRule"/>
</dbReference>
<feature type="binding site" evidence="11">
    <location>
        <position position="377"/>
    </location>
    <ligand>
        <name>ATP</name>
        <dbReference type="ChEBI" id="CHEBI:30616"/>
    </ligand>
</feature>
<feature type="binding site" evidence="11">
    <location>
        <position position="560"/>
    </location>
    <ligand>
        <name>ATP</name>
        <dbReference type="ChEBI" id="CHEBI:30616"/>
    </ligand>
</feature>
<comment type="caution">
    <text evidence="13">Lacks conserved residue(s) required for the propagation of feature annotation.</text>
</comment>
<dbReference type="SUPFAM" id="SSF81653">
    <property type="entry name" value="Calcium ATPase, transduction domain A"/>
    <property type="match status" value="1"/>
</dbReference>
<evidence type="ECO:0000313" key="15">
    <source>
        <dbReference type="EMBL" id="KAF5390158.1"/>
    </source>
</evidence>
<evidence type="ECO:0000256" key="10">
    <source>
        <dbReference type="PIRSR" id="PIRSR606539-1"/>
    </source>
</evidence>
<dbReference type="InterPro" id="IPR006539">
    <property type="entry name" value="P-type_ATPase_IV"/>
</dbReference>
<evidence type="ECO:0000256" key="6">
    <source>
        <dbReference type="ARBA" id="ARBA00022840"/>
    </source>
</evidence>
<evidence type="ECO:0000256" key="7">
    <source>
        <dbReference type="ARBA" id="ARBA00022967"/>
    </source>
</evidence>
<accession>A0A8H5MDN3</accession>
<keyword evidence="8 13" id="KW-1133">Transmembrane helix</keyword>
<feature type="binding site" evidence="11">
    <location>
        <position position="376"/>
    </location>
    <ligand>
        <name>ATP</name>
        <dbReference type="ChEBI" id="CHEBI:30616"/>
    </ligand>
</feature>
<evidence type="ECO:0000256" key="12">
    <source>
        <dbReference type="PIRSR" id="PIRSR606539-3"/>
    </source>
</evidence>
<feature type="active site" description="4-aspartylphosphate intermediate" evidence="10">
    <location>
        <position position="375"/>
    </location>
</feature>
<keyword evidence="5 11" id="KW-0547">Nucleotide-binding</keyword>
<evidence type="ECO:0000256" key="3">
    <source>
        <dbReference type="ARBA" id="ARBA00022692"/>
    </source>
</evidence>
<dbReference type="InterPro" id="IPR036412">
    <property type="entry name" value="HAD-like_sf"/>
</dbReference>
<dbReference type="SUPFAM" id="SSF81660">
    <property type="entry name" value="Metal cation-transporting ATPase, ATP-binding domain N"/>
    <property type="match status" value="1"/>
</dbReference>
<keyword evidence="6 11" id="KW-0067">ATP-binding</keyword>
<sequence length="872" mass="96428">MSIAILQFFPIFSTISPGLVILPLIIVLGITAIKDAYEDIKRHQSDRRVNHSSARIAHAHDWHNPNPVQPKTRTFVRGIVPKRFQSQVLSSPQSDHQSTPHWKDVLWEDVRVGDIVKILDNEPLPADILICATSENENIAFVETKNLDGETNLKSRAAVPVLTYMRSPEDCVGKENAFTIDLDRPENNMFKLNSAVNIASNPPVAADIGNTLLRGTVLRNTDWAIGVVLFTGEDTKIVQNAGGTPSKRSKVERQMNPQVFVNLVLLAAMAVVCAIVDSILEKRDYPAGAPWLYGADQSDDNPSVNGLITWAFALITFQNIVPISLYISIEVVRTCQAAFIYFDSQMVHDKTGQATLARSWNLSDDLGQIEYIFSDKTGTLTQNSMVFRRCSIGAQLYPGEPEEEEAEEEEEPASKKDVPSPADSPSMTPDIPTQETAAATGRQPFFHSTKLSSDLSAALRSDSDAPKPHARALNGFFSVLALCHTVLHSIDPVTQKIEYKAQSPDEAALVKAAADVGYVFRGREREILYLQTPLSNDRMTESGDKKDTYEKYELLNILEFNSARKRMSVVVKRLDGNDNRTFLLTKGADNVVFERLRPGVDQSLKAQTETHLNEFANEGLRTLTLAYKVIPEQEYEAWSKDYHEASVAVDHREEKIDAIADVLEQNLRLLGATGIEDKLQVGVPETIADLKRAGIKVWVATGDKLETAIGGVYPLYREQLIHSFAAIGYSTNLIAPDSNIIVVRGGNEISRPVYQQMIGAVQEFFPESGILDDFGTLIPGRPLHRQQSGSSSHDNSQQLIPLQRVQTGISSIVGPDNGDRPGGLERQHEQRSSSAAGDALRRRDMLPGVAFAKGTGGQTGERWLTHHDPRNW</sequence>
<name>A0A8H5MDN3_9AGAR</name>
<dbReference type="EMBL" id="JAACJN010000016">
    <property type="protein sequence ID" value="KAF5390158.1"/>
    <property type="molecule type" value="Genomic_DNA"/>
</dbReference>
<feature type="binding site" evidence="11">
    <location>
        <position position="621"/>
    </location>
    <ligand>
        <name>ATP</name>
        <dbReference type="ChEBI" id="CHEBI:30616"/>
    </ligand>
</feature>
<feature type="compositionally biased region" description="Acidic residues" evidence="14">
    <location>
        <begin position="400"/>
        <end position="411"/>
    </location>
</feature>
<dbReference type="GO" id="GO:0045332">
    <property type="term" value="P:phospholipid translocation"/>
    <property type="evidence" value="ECO:0007669"/>
    <property type="project" value="TreeGrafter"/>
</dbReference>
<dbReference type="InterPro" id="IPR023214">
    <property type="entry name" value="HAD_sf"/>
</dbReference>
<reference evidence="15 16" key="1">
    <citation type="journal article" date="2020" name="ISME J.">
        <title>Uncovering the hidden diversity of litter-decomposition mechanisms in mushroom-forming fungi.</title>
        <authorList>
            <person name="Floudas D."/>
            <person name="Bentzer J."/>
            <person name="Ahren D."/>
            <person name="Johansson T."/>
            <person name="Persson P."/>
            <person name="Tunlid A."/>
        </authorList>
    </citation>
    <scope>NUCLEOTIDE SEQUENCE [LARGE SCALE GENOMIC DNA]</scope>
    <source>
        <strain evidence="15 16">CBS 406.79</strain>
    </source>
</reference>
<feature type="binding site" evidence="11">
    <location>
        <position position="586"/>
    </location>
    <ligand>
        <name>ATP</name>
        <dbReference type="ChEBI" id="CHEBI:30616"/>
    </ligand>
</feature>
<dbReference type="Proteomes" id="UP000518752">
    <property type="component" value="Unassembled WGS sequence"/>
</dbReference>
<evidence type="ECO:0000313" key="16">
    <source>
        <dbReference type="Proteomes" id="UP000518752"/>
    </source>
</evidence>
<keyword evidence="4 12" id="KW-0479">Metal-binding</keyword>
<gene>
    <name evidence="15" type="ORF">D9757_002920</name>
</gene>
<dbReference type="GO" id="GO:0005886">
    <property type="term" value="C:plasma membrane"/>
    <property type="evidence" value="ECO:0007669"/>
    <property type="project" value="TreeGrafter"/>
</dbReference>
<evidence type="ECO:0000256" key="8">
    <source>
        <dbReference type="ARBA" id="ARBA00022989"/>
    </source>
</evidence>
<evidence type="ECO:0000256" key="11">
    <source>
        <dbReference type="PIRSR" id="PIRSR606539-2"/>
    </source>
</evidence>
<dbReference type="PANTHER" id="PTHR24092:SF153">
    <property type="entry name" value="PHOSPHOLIPID-TRANSPORTING ATPASE"/>
    <property type="match status" value="1"/>
</dbReference>
<dbReference type="NCBIfam" id="TIGR01652">
    <property type="entry name" value="ATPase-Plipid"/>
    <property type="match status" value="1"/>
</dbReference>
<feature type="binding site" evidence="11">
    <location>
        <position position="702"/>
    </location>
    <ligand>
        <name>ATP</name>
        <dbReference type="ChEBI" id="CHEBI:30616"/>
    </ligand>
</feature>
<keyword evidence="12 13" id="KW-0460">Magnesium</keyword>
<evidence type="ECO:0000256" key="5">
    <source>
        <dbReference type="ARBA" id="ARBA00022741"/>
    </source>
</evidence>
<feature type="binding site" evidence="11">
    <location>
        <position position="703"/>
    </location>
    <ligand>
        <name>ATP</name>
        <dbReference type="ChEBI" id="CHEBI:30616"/>
    </ligand>
</feature>
<proteinExistence type="inferred from homology"/>
<evidence type="ECO:0000256" key="9">
    <source>
        <dbReference type="ARBA" id="ARBA00023136"/>
    </source>
</evidence>